<comment type="caution">
    <text evidence="2">The sequence shown here is derived from an EMBL/GenBank/DDBJ whole genome shotgun (WGS) entry which is preliminary data.</text>
</comment>
<sequence length="123" mass="14066">MDDLFGSDVERINPLFSYQTREGFKTQKAKAKFIIAGSWEFRRTAYTKSYVSSRPHPFPTSPSPSTCQGQHDHPKRHVAKIRYWTSKVSSSYPTWDPATKCEHVSLFPSGHVYKVTPLVPYLG</sequence>
<dbReference type="Proteomes" id="UP000237000">
    <property type="component" value="Unassembled WGS sequence"/>
</dbReference>
<protein>
    <submittedName>
        <fullName evidence="2">Uncharacterized protein</fullName>
    </submittedName>
</protein>
<feature type="region of interest" description="Disordered" evidence="1">
    <location>
        <begin position="53"/>
        <end position="74"/>
    </location>
</feature>
<evidence type="ECO:0000313" key="3">
    <source>
        <dbReference type="Proteomes" id="UP000237000"/>
    </source>
</evidence>
<evidence type="ECO:0000256" key="1">
    <source>
        <dbReference type="SAM" id="MobiDB-lite"/>
    </source>
</evidence>
<name>A0A2P5EI80_TREOI</name>
<dbReference type="EMBL" id="JXTC01000150">
    <property type="protein sequence ID" value="PON85247.1"/>
    <property type="molecule type" value="Genomic_DNA"/>
</dbReference>
<dbReference type="InParanoid" id="A0A2P5EI80"/>
<gene>
    <name evidence="2" type="ORF">TorRG33x02_189150</name>
</gene>
<keyword evidence="3" id="KW-1185">Reference proteome</keyword>
<reference evidence="3" key="1">
    <citation type="submission" date="2016-06" db="EMBL/GenBank/DDBJ databases">
        <title>Parallel loss of symbiosis genes in relatives of nitrogen-fixing non-legume Parasponia.</title>
        <authorList>
            <person name="Van Velzen R."/>
            <person name="Holmer R."/>
            <person name="Bu F."/>
            <person name="Rutten L."/>
            <person name="Van Zeijl A."/>
            <person name="Liu W."/>
            <person name="Santuari L."/>
            <person name="Cao Q."/>
            <person name="Sharma T."/>
            <person name="Shen D."/>
            <person name="Roswanjaya Y."/>
            <person name="Wardhani T."/>
            <person name="Kalhor M.S."/>
            <person name="Jansen J."/>
            <person name="Van den Hoogen J."/>
            <person name="Gungor B."/>
            <person name="Hartog M."/>
            <person name="Hontelez J."/>
            <person name="Verver J."/>
            <person name="Yang W.-C."/>
            <person name="Schijlen E."/>
            <person name="Repin R."/>
            <person name="Schilthuizen M."/>
            <person name="Schranz E."/>
            <person name="Heidstra R."/>
            <person name="Miyata K."/>
            <person name="Fedorova E."/>
            <person name="Kohlen W."/>
            <person name="Bisseling T."/>
            <person name="Smit S."/>
            <person name="Geurts R."/>
        </authorList>
    </citation>
    <scope>NUCLEOTIDE SEQUENCE [LARGE SCALE GENOMIC DNA]</scope>
    <source>
        <strain evidence="3">cv. RG33-2</strain>
    </source>
</reference>
<organism evidence="2 3">
    <name type="scientific">Trema orientale</name>
    <name type="common">Charcoal tree</name>
    <name type="synonym">Celtis orientalis</name>
    <dbReference type="NCBI Taxonomy" id="63057"/>
    <lineage>
        <taxon>Eukaryota</taxon>
        <taxon>Viridiplantae</taxon>
        <taxon>Streptophyta</taxon>
        <taxon>Embryophyta</taxon>
        <taxon>Tracheophyta</taxon>
        <taxon>Spermatophyta</taxon>
        <taxon>Magnoliopsida</taxon>
        <taxon>eudicotyledons</taxon>
        <taxon>Gunneridae</taxon>
        <taxon>Pentapetalae</taxon>
        <taxon>rosids</taxon>
        <taxon>fabids</taxon>
        <taxon>Rosales</taxon>
        <taxon>Cannabaceae</taxon>
        <taxon>Trema</taxon>
    </lineage>
</organism>
<proteinExistence type="predicted"/>
<accession>A0A2P5EI80</accession>
<evidence type="ECO:0000313" key="2">
    <source>
        <dbReference type="EMBL" id="PON85247.1"/>
    </source>
</evidence>
<dbReference type="AlphaFoldDB" id="A0A2P5EI80"/>